<organism evidence="1 2">
    <name type="scientific">Ameiurus melas</name>
    <name type="common">Black bullhead</name>
    <name type="synonym">Silurus melas</name>
    <dbReference type="NCBI Taxonomy" id="219545"/>
    <lineage>
        <taxon>Eukaryota</taxon>
        <taxon>Metazoa</taxon>
        <taxon>Chordata</taxon>
        <taxon>Craniata</taxon>
        <taxon>Vertebrata</taxon>
        <taxon>Euteleostomi</taxon>
        <taxon>Actinopterygii</taxon>
        <taxon>Neopterygii</taxon>
        <taxon>Teleostei</taxon>
        <taxon>Ostariophysi</taxon>
        <taxon>Siluriformes</taxon>
        <taxon>Ictaluridae</taxon>
        <taxon>Ameiurus</taxon>
    </lineage>
</organism>
<sequence length="67" mass="7599">MQSAKRIQILQQQASSVLSFGNILFVPPRQTLRYWMRSCACAQSPRVHVFRTSALVEVIVSRQKPGP</sequence>
<evidence type="ECO:0000313" key="1">
    <source>
        <dbReference type="EMBL" id="KAF4092877.1"/>
    </source>
</evidence>
<accession>A0A7J6BE56</accession>
<reference evidence="1 2" key="1">
    <citation type="submission" date="2020-02" db="EMBL/GenBank/DDBJ databases">
        <title>A chromosome-scale genome assembly of the black bullhead catfish (Ameiurus melas).</title>
        <authorList>
            <person name="Wen M."/>
            <person name="Zham M."/>
            <person name="Cabau C."/>
            <person name="Klopp C."/>
            <person name="Donnadieu C."/>
            <person name="Roques C."/>
            <person name="Bouchez O."/>
            <person name="Lampietro C."/>
            <person name="Jouanno E."/>
            <person name="Herpin A."/>
            <person name="Louis A."/>
            <person name="Berthelot C."/>
            <person name="Parey E."/>
            <person name="Roest-Crollius H."/>
            <person name="Braasch I."/>
            <person name="Postlethwait J."/>
            <person name="Robinson-Rechavi M."/>
            <person name="Echchiki A."/>
            <person name="Begum T."/>
            <person name="Montfort J."/>
            <person name="Schartl M."/>
            <person name="Bobe J."/>
            <person name="Guiguen Y."/>
        </authorList>
    </citation>
    <scope>NUCLEOTIDE SEQUENCE [LARGE SCALE GENOMIC DNA]</scope>
    <source>
        <strain evidence="1">M_S1</strain>
        <tissue evidence="1">Blood</tissue>
    </source>
</reference>
<comment type="caution">
    <text evidence="1">The sequence shown here is derived from an EMBL/GenBank/DDBJ whole genome shotgun (WGS) entry which is preliminary data.</text>
</comment>
<dbReference type="AlphaFoldDB" id="A0A7J6BE56"/>
<gene>
    <name evidence="1" type="ORF">AMELA_G00026410</name>
</gene>
<dbReference type="EMBL" id="JAAGNN010000002">
    <property type="protein sequence ID" value="KAF4092877.1"/>
    <property type="molecule type" value="Genomic_DNA"/>
</dbReference>
<evidence type="ECO:0000313" key="2">
    <source>
        <dbReference type="Proteomes" id="UP000593565"/>
    </source>
</evidence>
<name>A0A7J6BE56_AMEME</name>
<keyword evidence="2" id="KW-1185">Reference proteome</keyword>
<dbReference type="Proteomes" id="UP000593565">
    <property type="component" value="Unassembled WGS sequence"/>
</dbReference>
<proteinExistence type="predicted"/>
<protein>
    <submittedName>
        <fullName evidence="1">Uncharacterized protein</fullName>
    </submittedName>
</protein>